<organism evidence="1 2">
    <name type="scientific">Methanocalculus taiwanensis</name>
    <dbReference type="NCBI Taxonomy" id="106207"/>
    <lineage>
        <taxon>Archaea</taxon>
        <taxon>Methanobacteriati</taxon>
        <taxon>Methanobacteriota</taxon>
        <taxon>Stenosarchaea group</taxon>
        <taxon>Methanomicrobia</taxon>
        <taxon>Methanomicrobiales</taxon>
        <taxon>Methanocalculaceae</taxon>
        <taxon>Methanocalculus</taxon>
    </lineage>
</organism>
<name>A0ABD4TGZ2_9EURY</name>
<reference evidence="1 2" key="1">
    <citation type="submission" date="2019-08" db="EMBL/GenBank/DDBJ databases">
        <authorList>
            <person name="Chen S.-C."/>
            <person name="Lai M.-C."/>
            <person name="You Y.-T."/>
        </authorList>
    </citation>
    <scope>NUCLEOTIDE SEQUENCE [LARGE SCALE GENOMIC DNA]</scope>
    <source>
        <strain evidence="1 2">P2F9704a</strain>
    </source>
</reference>
<comment type="caution">
    <text evidence="1">The sequence shown here is derived from an EMBL/GenBank/DDBJ whole genome shotgun (WGS) entry which is preliminary data.</text>
</comment>
<dbReference type="Proteomes" id="UP001524383">
    <property type="component" value="Unassembled WGS sequence"/>
</dbReference>
<evidence type="ECO:0000313" key="1">
    <source>
        <dbReference type="EMBL" id="MCQ1537474.1"/>
    </source>
</evidence>
<dbReference type="AlphaFoldDB" id="A0ABD4TGZ2"/>
<dbReference type="EMBL" id="VOTZ01000001">
    <property type="protein sequence ID" value="MCQ1537474.1"/>
    <property type="molecule type" value="Genomic_DNA"/>
</dbReference>
<protein>
    <submittedName>
        <fullName evidence="1">Uncharacterized protein</fullName>
    </submittedName>
</protein>
<dbReference type="RefSeq" id="WP_255331381.1">
    <property type="nucleotide sequence ID" value="NZ_VOTZ01000001.1"/>
</dbReference>
<sequence length="168" mass="17459">MAVDFEQIRNNKTAVRNLPAPLADTAALEAVVGSILADNPFGCVAYESGGETIPGVVRGREQYTARIVYLDGDGKKAGAATVTAGTTAGMNAAADAVLADAALTAAVGGTPQRDANKDSYSCQLKCHDPNGETYTLTFGRKAVRLTSYEDDAILDAVEDWADTVVSLS</sequence>
<accession>A0ABD4TGZ2</accession>
<evidence type="ECO:0000313" key="2">
    <source>
        <dbReference type="Proteomes" id="UP001524383"/>
    </source>
</evidence>
<proteinExistence type="predicted"/>
<gene>
    <name evidence="1" type="ORF">FTO68_00490</name>
</gene>
<keyword evidence="2" id="KW-1185">Reference proteome</keyword>